<feature type="transmembrane region" description="Helical" evidence="7">
    <location>
        <begin position="289"/>
        <end position="308"/>
    </location>
</feature>
<evidence type="ECO:0000256" key="2">
    <source>
        <dbReference type="ARBA" id="ARBA00007520"/>
    </source>
</evidence>
<evidence type="ECO:0000313" key="10">
    <source>
        <dbReference type="Proteomes" id="UP001172155"/>
    </source>
</evidence>
<dbReference type="PANTHER" id="PTHR23501">
    <property type="entry name" value="MAJOR FACILITATOR SUPERFAMILY"/>
    <property type="match status" value="1"/>
</dbReference>
<dbReference type="PROSITE" id="PS50850">
    <property type="entry name" value="MFS"/>
    <property type="match status" value="1"/>
</dbReference>
<evidence type="ECO:0000256" key="6">
    <source>
        <dbReference type="SAM" id="MobiDB-lite"/>
    </source>
</evidence>
<comment type="caution">
    <text evidence="9">The sequence shown here is derived from an EMBL/GenBank/DDBJ whole genome shotgun (WGS) entry which is preliminary data.</text>
</comment>
<dbReference type="SUPFAM" id="SSF103473">
    <property type="entry name" value="MFS general substrate transporter"/>
    <property type="match status" value="1"/>
</dbReference>
<name>A0AA40EKS6_9PEZI</name>
<feature type="transmembrane region" description="Helical" evidence="7">
    <location>
        <begin position="420"/>
        <end position="439"/>
    </location>
</feature>
<feature type="transmembrane region" description="Helical" evidence="7">
    <location>
        <begin position="94"/>
        <end position="113"/>
    </location>
</feature>
<reference evidence="9" key="1">
    <citation type="submission" date="2023-06" db="EMBL/GenBank/DDBJ databases">
        <title>Genome-scale phylogeny and comparative genomics of the fungal order Sordariales.</title>
        <authorList>
            <consortium name="Lawrence Berkeley National Laboratory"/>
            <person name="Hensen N."/>
            <person name="Bonometti L."/>
            <person name="Westerberg I."/>
            <person name="Brannstrom I.O."/>
            <person name="Guillou S."/>
            <person name="Cros-Aarteil S."/>
            <person name="Calhoun S."/>
            <person name="Haridas S."/>
            <person name="Kuo A."/>
            <person name="Mondo S."/>
            <person name="Pangilinan J."/>
            <person name="Riley R."/>
            <person name="LaButti K."/>
            <person name="Andreopoulos B."/>
            <person name="Lipzen A."/>
            <person name="Chen C."/>
            <person name="Yanf M."/>
            <person name="Daum C."/>
            <person name="Ng V."/>
            <person name="Clum A."/>
            <person name="Steindorff A."/>
            <person name="Ohm R."/>
            <person name="Martin F."/>
            <person name="Silar P."/>
            <person name="Natvig D."/>
            <person name="Lalanne C."/>
            <person name="Gautier V."/>
            <person name="Ament-velasquez S.L."/>
            <person name="Kruys A."/>
            <person name="Hutchinson M.I."/>
            <person name="Powell A.J."/>
            <person name="Barry K."/>
            <person name="Miller A.N."/>
            <person name="Grigoriev I.V."/>
            <person name="Debuchy R."/>
            <person name="Gladieux P."/>
            <person name="Thoren M.H."/>
            <person name="Johannesson H."/>
        </authorList>
    </citation>
    <scope>NUCLEOTIDE SEQUENCE</scope>
    <source>
        <strain evidence="9">SMH3187-1</strain>
    </source>
</reference>
<feature type="transmembrane region" description="Helical" evidence="7">
    <location>
        <begin position="217"/>
        <end position="240"/>
    </location>
</feature>
<feature type="domain" description="Major facilitator superfamily (MFS) profile" evidence="8">
    <location>
        <begin position="29"/>
        <end position="522"/>
    </location>
</feature>
<gene>
    <name evidence="9" type="ORF">B0T18DRAFT_332465</name>
</gene>
<evidence type="ECO:0000259" key="8">
    <source>
        <dbReference type="PROSITE" id="PS50850"/>
    </source>
</evidence>
<feature type="transmembrane region" description="Helical" evidence="7">
    <location>
        <begin position="328"/>
        <end position="348"/>
    </location>
</feature>
<feature type="transmembrane region" description="Helical" evidence="7">
    <location>
        <begin position="26"/>
        <end position="51"/>
    </location>
</feature>
<dbReference type="PRINTS" id="PR01036">
    <property type="entry name" value="TCRTETB"/>
</dbReference>
<dbReference type="EMBL" id="JAUKUD010000006">
    <property type="protein sequence ID" value="KAK0741109.1"/>
    <property type="molecule type" value="Genomic_DNA"/>
</dbReference>
<evidence type="ECO:0000256" key="5">
    <source>
        <dbReference type="ARBA" id="ARBA00023136"/>
    </source>
</evidence>
<dbReference type="Gene3D" id="1.20.1720.10">
    <property type="entry name" value="Multidrug resistance protein D"/>
    <property type="match status" value="1"/>
</dbReference>
<feature type="transmembrane region" description="Helical" evidence="7">
    <location>
        <begin position="495"/>
        <end position="517"/>
    </location>
</feature>
<evidence type="ECO:0000256" key="7">
    <source>
        <dbReference type="SAM" id="Phobius"/>
    </source>
</evidence>
<feature type="transmembrane region" description="Helical" evidence="7">
    <location>
        <begin position="63"/>
        <end position="82"/>
    </location>
</feature>
<accession>A0AA40EKS6</accession>
<dbReference type="Pfam" id="PF07690">
    <property type="entry name" value="MFS_1"/>
    <property type="match status" value="1"/>
</dbReference>
<feature type="transmembrane region" description="Helical" evidence="7">
    <location>
        <begin position="355"/>
        <end position="375"/>
    </location>
</feature>
<keyword evidence="3 7" id="KW-0812">Transmembrane</keyword>
<dbReference type="AlphaFoldDB" id="A0AA40EKS6"/>
<feature type="transmembrane region" description="Helical" evidence="7">
    <location>
        <begin position="246"/>
        <end position="268"/>
    </location>
</feature>
<dbReference type="PANTHER" id="PTHR23501:SF102">
    <property type="entry name" value="DRUG TRANSPORTER, PUTATIVE (AFU_ORTHOLOGUE AFUA_3G08530)-RELATED"/>
    <property type="match status" value="1"/>
</dbReference>
<comment type="subcellular location">
    <subcellularLocation>
        <location evidence="1">Membrane</location>
        <topology evidence="1">Multi-pass membrane protein</topology>
    </subcellularLocation>
</comment>
<dbReference type="InterPro" id="IPR011701">
    <property type="entry name" value="MFS"/>
</dbReference>
<keyword evidence="4 7" id="KW-1133">Transmembrane helix</keyword>
<organism evidence="9 10">
    <name type="scientific">Schizothecium vesticola</name>
    <dbReference type="NCBI Taxonomy" id="314040"/>
    <lineage>
        <taxon>Eukaryota</taxon>
        <taxon>Fungi</taxon>
        <taxon>Dikarya</taxon>
        <taxon>Ascomycota</taxon>
        <taxon>Pezizomycotina</taxon>
        <taxon>Sordariomycetes</taxon>
        <taxon>Sordariomycetidae</taxon>
        <taxon>Sordariales</taxon>
        <taxon>Schizotheciaceae</taxon>
        <taxon>Schizothecium</taxon>
    </lineage>
</organism>
<sequence>MSPLSVEQDAPEFRDPTSSRPSGTTIALTMTPLCLSVLLSSLDVTIVTPAIPAIVSSFQSTTGYVWVGGAFVLASTAITPVWGSVADIWGRKPILLVALSLFLGGSLLCALAPQMGPLIAGRAVQGLGGSGMGTMVNVIICDTFSPRDRGLYLAITSIVWAIGSAVGPVIGGSFVTRLDWRWCFWLNLPIGAVVFIVVLFFLELPSPRTPVITGLKAIDWTGGLLIVGSSLMILLGLQFGDVTYPWSSATVICLIVFGVTVLGIFIANEWKFSTNPVIPLRLFSNRSSIAAYIVYSCNFFILIGLSYYLPLYSQSVLAADALQSGIHLVPLIVSSSLAAACAGAFIQVTGIYLPVMYLGQVIIALGTGLFINLQYGEPLAKLVIFEIITGVGVGMNLEPPLLAALAAATELDTAAVNATISFIRSIAITIAIVIGGVIFQNRMNAANDELIDQLGAQVAQNFSGDLALASVELIGSLPSDDQIAIRQAYFGSLRAVWIMFLIVAGISFVSSLFVRAYHLSVKTENVRLGVDRTTGR</sequence>
<feature type="transmembrane region" description="Helical" evidence="7">
    <location>
        <begin position="151"/>
        <end position="172"/>
    </location>
</feature>
<comment type="similarity">
    <text evidence="2">Belongs to the major facilitator superfamily. TCR/Tet family.</text>
</comment>
<proteinExistence type="inferred from homology"/>
<feature type="region of interest" description="Disordered" evidence="6">
    <location>
        <begin position="1"/>
        <end position="23"/>
    </location>
</feature>
<evidence type="ECO:0000313" key="9">
    <source>
        <dbReference type="EMBL" id="KAK0741109.1"/>
    </source>
</evidence>
<feature type="transmembrane region" description="Helical" evidence="7">
    <location>
        <begin position="184"/>
        <end position="205"/>
    </location>
</feature>
<keyword evidence="10" id="KW-1185">Reference proteome</keyword>
<evidence type="ECO:0000256" key="3">
    <source>
        <dbReference type="ARBA" id="ARBA00022692"/>
    </source>
</evidence>
<dbReference type="InterPro" id="IPR036259">
    <property type="entry name" value="MFS_trans_sf"/>
</dbReference>
<dbReference type="GO" id="GO:0005886">
    <property type="term" value="C:plasma membrane"/>
    <property type="evidence" value="ECO:0007669"/>
    <property type="project" value="TreeGrafter"/>
</dbReference>
<evidence type="ECO:0000256" key="1">
    <source>
        <dbReference type="ARBA" id="ARBA00004141"/>
    </source>
</evidence>
<evidence type="ECO:0000256" key="4">
    <source>
        <dbReference type="ARBA" id="ARBA00022989"/>
    </source>
</evidence>
<feature type="transmembrane region" description="Helical" evidence="7">
    <location>
        <begin position="119"/>
        <end position="139"/>
    </location>
</feature>
<dbReference type="GO" id="GO:0022857">
    <property type="term" value="F:transmembrane transporter activity"/>
    <property type="evidence" value="ECO:0007669"/>
    <property type="project" value="InterPro"/>
</dbReference>
<keyword evidence="5 7" id="KW-0472">Membrane</keyword>
<protein>
    <submittedName>
        <fullName evidence="9">MFS transporter</fullName>
    </submittedName>
</protein>
<dbReference type="InterPro" id="IPR020846">
    <property type="entry name" value="MFS_dom"/>
</dbReference>
<dbReference type="Proteomes" id="UP001172155">
    <property type="component" value="Unassembled WGS sequence"/>
</dbReference>